<evidence type="ECO:0000313" key="2">
    <source>
        <dbReference type="EMBL" id="KMO68899.1"/>
    </source>
</evidence>
<dbReference type="EMBL" id="JYNU01000057">
    <property type="protein sequence ID" value="KMO68899.1"/>
    <property type="molecule type" value="Genomic_DNA"/>
</dbReference>
<feature type="region of interest" description="Disordered" evidence="1">
    <location>
        <begin position="1"/>
        <end position="53"/>
    </location>
</feature>
<sequence length="148" mass="15965">MTVIEPSSTESPETPEGDTPGTPETESGNQGLADARDRYRAERDTARDELTAATARIERMQRREIERLASSGLAHASDLFTLSGNELADYLDQAGYVDSDRVAADVAAILAERPGMRKPARAVDPAQGLGGKLLRKKSEPSFSDLFAD</sequence>
<dbReference type="PATRIC" id="fig|1807.14.peg.4354"/>
<name>A0A0J6VF68_9MYCO</name>
<reference evidence="2 3" key="1">
    <citation type="journal article" date="2015" name="Genome Biol. Evol.">
        <title>Characterization of Three Mycobacterium spp. with Potential Use in Bioremediation by Genome Sequencing and Comparative Genomics.</title>
        <authorList>
            <person name="Das S."/>
            <person name="Pettersson B.M."/>
            <person name="Behra P.R."/>
            <person name="Ramesh M."/>
            <person name="Dasgupta S."/>
            <person name="Bhattacharya A."/>
            <person name="Kirsebom L.A."/>
        </authorList>
    </citation>
    <scope>NUCLEOTIDE SEQUENCE [LARGE SCALE GENOMIC DNA]</scope>
    <source>
        <strain evidence="2 3">DSM 44075</strain>
    </source>
</reference>
<feature type="compositionally biased region" description="Low complexity" evidence="1">
    <location>
        <begin position="1"/>
        <end position="28"/>
    </location>
</feature>
<organism evidence="2 3">
    <name type="scientific">Mycolicibacterium obuense</name>
    <dbReference type="NCBI Taxonomy" id="1807"/>
    <lineage>
        <taxon>Bacteria</taxon>
        <taxon>Bacillati</taxon>
        <taxon>Actinomycetota</taxon>
        <taxon>Actinomycetes</taxon>
        <taxon>Mycobacteriales</taxon>
        <taxon>Mycobacteriaceae</taxon>
        <taxon>Mycolicibacterium</taxon>
    </lineage>
</organism>
<gene>
    <name evidence="2" type="ORF">MOBUDSM44075_04319</name>
</gene>
<dbReference type="AlphaFoldDB" id="A0A0J6VF68"/>
<dbReference type="Proteomes" id="UP000036313">
    <property type="component" value="Unassembled WGS sequence"/>
</dbReference>
<evidence type="ECO:0000256" key="1">
    <source>
        <dbReference type="SAM" id="MobiDB-lite"/>
    </source>
</evidence>
<accession>A0A0J6VF68</accession>
<evidence type="ECO:0008006" key="4">
    <source>
        <dbReference type="Google" id="ProtNLM"/>
    </source>
</evidence>
<proteinExistence type="predicted"/>
<comment type="caution">
    <text evidence="2">The sequence shown here is derived from an EMBL/GenBank/DDBJ whole genome shotgun (WGS) entry which is preliminary data.</text>
</comment>
<dbReference type="RefSeq" id="WP_048424634.1">
    <property type="nucleotide sequence ID" value="NZ_JYNU01000057.1"/>
</dbReference>
<protein>
    <recommendedName>
        <fullName evidence="4">DUF4355 domain-containing protein</fullName>
    </recommendedName>
</protein>
<feature type="compositionally biased region" description="Basic and acidic residues" evidence="1">
    <location>
        <begin position="34"/>
        <end position="53"/>
    </location>
</feature>
<feature type="region of interest" description="Disordered" evidence="1">
    <location>
        <begin position="117"/>
        <end position="148"/>
    </location>
</feature>
<evidence type="ECO:0000313" key="3">
    <source>
        <dbReference type="Proteomes" id="UP000036313"/>
    </source>
</evidence>